<dbReference type="Proteomes" id="UP001501237">
    <property type="component" value="Unassembled WGS sequence"/>
</dbReference>
<dbReference type="RefSeq" id="WP_344830647.1">
    <property type="nucleotide sequence ID" value="NZ_BAAAUV010000009.1"/>
</dbReference>
<name>A0ABP6QBK3_9ACTN</name>
<evidence type="ECO:0008006" key="3">
    <source>
        <dbReference type="Google" id="ProtNLM"/>
    </source>
</evidence>
<dbReference type="InterPro" id="IPR025329">
    <property type="entry name" value="DUF4235"/>
</dbReference>
<reference evidence="2" key="1">
    <citation type="journal article" date="2019" name="Int. J. Syst. Evol. Microbiol.">
        <title>The Global Catalogue of Microorganisms (GCM) 10K type strain sequencing project: providing services to taxonomists for standard genome sequencing and annotation.</title>
        <authorList>
            <consortium name="The Broad Institute Genomics Platform"/>
            <consortium name="The Broad Institute Genome Sequencing Center for Infectious Disease"/>
            <person name="Wu L."/>
            <person name="Ma J."/>
        </authorList>
    </citation>
    <scope>NUCLEOTIDE SEQUENCE [LARGE SCALE GENOMIC DNA]</scope>
    <source>
        <strain evidence="2">JCM 9377</strain>
    </source>
</reference>
<sequence length="97" mass="10574">MPQKPDIGWKIFAGIAGMASAYAVRKTIEFSWKKGTGKEPPMNPEDPNVRLTEALGWAVIMGVGLEVTRVLVSRAAVKQWETSTGALPAHLLKDLKD</sequence>
<dbReference type="Pfam" id="PF14019">
    <property type="entry name" value="DUF4235"/>
    <property type="match status" value="1"/>
</dbReference>
<protein>
    <recommendedName>
        <fullName evidence="3">DUF4235 domain-containing protein</fullName>
    </recommendedName>
</protein>
<comment type="caution">
    <text evidence="1">The sequence shown here is derived from an EMBL/GenBank/DDBJ whole genome shotgun (WGS) entry which is preliminary data.</text>
</comment>
<proteinExistence type="predicted"/>
<keyword evidence="2" id="KW-1185">Reference proteome</keyword>
<accession>A0ABP6QBK3</accession>
<evidence type="ECO:0000313" key="2">
    <source>
        <dbReference type="Proteomes" id="UP001501237"/>
    </source>
</evidence>
<organism evidence="1 2">
    <name type="scientific">Actinocorallia longicatena</name>
    <dbReference type="NCBI Taxonomy" id="111803"/>
    <lineage>
        <taxon>Bacteria</taxon>
        <taxon>Bacillati</taxon>
        <taxon>Actinomycetota</taxon>
        <taxon>Actinomycetes</taxon>
        <taxon>Streptosporangiales</taxon>
        <taxon>Thermomonosporaceae</taxon>
        <taxon>Actinocorallia</taxon>
    </lineage>
</organism>
<dbReference type="EMBL" id="BAAAUV010000009">
    <property type="protein sequence ID" value="GAA3217966.1"/>
    <property type="molecule type" value="Genomic_DNA"/>
</dbReference>
<evidence type="ECO:0000313" key="1">
    <source>
        <dbReference type="EMBL" id="GAA3217966.1"/>
    </source>
</evidence>
<gene>
    <name evidence="1" type="ORF">GCM10010468_41120</name>
</gene>